<dbReference type="InterPro" id="IPR006668">
    <property type="entry name" value="Mg_transptr_MgtE_intracell_dom"/>
</dbReference>
<keyword evidence="9" id="KW-1003">Cell membrane</keyword>
<dbReference type="GO" id="GO:0046872">
    <property type="term" value="F:metal ion binding"/>
    <property type="evidence" value="ECO:0007669"/>
    <property type="project" value="UniProtKB-KW"/>
</dbReference>
<feature type="transmembrane region" description="Helical" evidence="9">
    <location>
        <begin position="323"/>
        <end position="344"/>
    </location>
</feature>
<comment type="function">
    <text evidence="9">Acts as a magnesium transporter.</text>
</comment>
<dbReference type="CDD" id="cd04606">
    <property type="entry name" value="CBS_pair_Mg_transporter"/>
    <property type="match status" value="1"/>
</dbReference>
<proteinExistence type="inferred from homology"/>
<protein>
    <recommendedName>
        <fullName evidence="9">Magnesium transporter MgtE</fullName>
    </recommendedName>
</protein>
<evidence type="ECO:0000313" key="11">
    <source>
        <dbReference type="EMBL" id="CAA0081232.1"/>
    </source>
</evidence>
<dbReference type="SUPFAM" id="SSF158791">
    <property type="entry name" value="MgtE N-terminal domain-like"/>
    <property type="match status" value="1"/>
</dbReference>
<dbReference type="Gene3D" id="1.25.60.10">
    <property type="entry name" value="MgtE N-terminal domain-like"/>
    <property type="match status" value="1"/>
</dbReference>
<dbReference type="SMART" id="SM00924">
    <property type="entry name" value="MgtE_N"/>
    <property type="match status" value="1"/>
</dbReference>
<evidence type="ECO:0000256" key="5">
    <source>
        <dbReference type="ARBA" id="ARBA00022842"/>
    </source>
</evidence>
<dbReference type="SUPFAM" id="SSF54631">
    <property type="entry name" value="CBS-domain pair"/>
    <property type="match status" value="1"/>
</dbReference>
<dbReference type="GO" id="GO:0005886">
    <property type="term" value="C:plasma membrane"/>
    <property type="evidence" value="ECO:0007669"/>
    <property type="project" value="UniProtKB-SubCell"/>
</dbReference>
<dbReference type="Pfam" id="PF01769">
    <property type="entry name" value="MgtE"/>
    <property type="match status" value="1"/>
</dbReference>
<comment type="similarity">
    <text evidence="2 9">Belongs to the SLC41A transporter family.</text>
</comment>
<dbReference type="Gene3D" id="3.10.580.10">
    <property type="entry name" value="CBS-domain"/>
    <property type="match status" value="1"/>
</dbReference>
<keyword evidence="8" id="KW-0129">CBS domain</keyword>
<dbReference type="InterPro" id="IPR036739">
    <property type="entry name" value="SLC41_membr_dom_sf"/>
</dbReference>
<evidence type="ECO:0000256" key="3">
    <source>
        <dbReference type="ARBA" id="ARBA00022448"/>
    </source>
</evidence>
<dbReference type="Pfam" id="PF00571">
    <property type="entry name" value="CBS"/>
    <property type="match status" value="2"/>
</dbReference>
<keyword evidence="9" id="KW-0479">Metal-binding</keyword>
<sequence>MPSTHKSRTNQLQHQLEVLNDAMQSGTFASVAHMLNGLKPEDVAHLLESSPPRMRHIIWQLVEPENQGKIVQYLSEDVQGQILEQMDVQEVVAATEGLESDDVADMLQQLPNRIIQEVLLSMGQQDRKRVEEVISYDEDSAGGLMSTDLITVRASVTLDVVLRFIRRHEELPPATDSIFIVNRKDQFVGVLPLSRLLVSDPNTTVREIMTTDIETITVDMNAADVALLFERYDWVSAPVVAESGKLLGRITIDDVVDVIREDAEHNMLGMAGLSDDEDTFSPVSKTFPRRAVWLGVNLLTAIMASLVIKLFEGTIEKVVALAVLMPIVASMGGVAGSQTLTVVIRGIALRQIGKNNFGWLLNREVVVGFLNGAVWAVVVAAAAALLYGDMTLALIIASAMILNLVMAGLVGTLLPIGLKRMNIDPALAGSVILTTFTDIAGFFAFLGLATWFYQ</sequence>
<reference evidence="11 12" key="1">
    <citation type="submission" date="2019-11" db="EMBL/GenBank/DDBJ databases">
        <authorList>
            <person name="Holert J."/>
        </authorList>
    </citation>
    <scope>NUCLEOTIDE SEQUENCE [LARGE SCALE GENOMIC DNA]</scope>
    <source>
        <strain evidence="11">SB11_3</strain>
    </source>
</reference>
<keyword evidence="4 9" id="KW-0812">Transmembrane</keyword>
<keyword evidence="5 9" id="KW-0460">Magnesium</keyword>
<dbReference type="OrthoDB" id="9790355at2"/>
<dbReference type="NCBIfam" id="TIGR00400">
    <property type="entry name" value="mgtE"/>
    <property type="match status" value="1"/>
</dbReference>
<feature type="domain" description="CBS" evidence="10">
    <location>
        <begin position="209"/>
        <end position="267"/>
    </location>
</feature>
<dbReference type="Pfam" id="PF03448">
    <property type="entry name" value="MgtE_N"/>
    <property type="match status" value="1"/>
</dbReference>
<dbReference type="PANTHER" id="PTHR43773:SF1">
    <property type="entry name" value="MAGNESIUM TRANSPORTER MGTE"/>
    <property type="match status" value="1"/>
</dbReference>
<keyword evidence="7 9" id="KW-0472">Membrane</keyword>
<dbReference type="SUPFAM" id="SSF161093">
    <property type="entry name" value="MgtE membrane domain-like"/>
    <property type="match status" value="1"/>
</dbReference>
<dbReference type="Proteomes" id="UP000441399">
    <property type="component" value="Unassembled WGS sequence"/>
</dbReference>
<evidence type="ECO:0000256" key="7">
    <source>
        <dbReference type="ARBA" id="ARBA00023136"/>
    </source>
</evidence>
<evidence type="ECO:0000256" key="4">
    <source>
        <dbReference type="ARBA" id="ARBA00022692"/>
    </source>
</evidence>
<name>A0A5S9MVD2_9GAMM</name>
<dbReference type="GO" id="GO:0015095">
    <property type="term" value="F:magnesium ion transmembrane transporter activity"/>
    <property type="evidence" value="ECO:0007669"/>
    <property type="project" value="UniProtKB-UniRule"/>
</dbReference>
<evidence type="ECO:0000256" key="9">
    <source>
        <dbReference type="RuleBase" id="RU362011"/>
    </source>
</evidence>
<comment type="subcellular location">
    <subcellularLocation>
        <location evidence="9">Cell membrane</location>
        <topology evidence="9">Multi-pass membrane protein</topology>
    </subcellularLocation>
    <subcellularLocation>
        <location evidence="1">Membrane</location>
        <topology evidence="1">Multi-pass membrane protein</topology>
    </subcellularLocation>
</comment>
<dbReference type="Gene3D" id="1.10.357.20">
    <property type="entry name" value="SLC41 divalent cation transporters, integral membrane domain"/>
    <property type="match status" value="1"/>
</dbReference>
<feature type="transmembrane region" description="Helical" evidence="9">
    <location>
        <begin position="393"/>
        <end position="414"/>
    </location>
</feature>
<keyword evidence="12" id="KW-1185">Reference proteome</keyword>
<dbReference type="AlphaFoldDB" id="A0A5S9MVD2"/>
<dbReference type="InterPro" id="IPR006667">
    <property type="entry name" value="SLC41_membr_dom"/>
</dbReference>
<dbReference type="InterPro" id="IPR038076">
    <property type="entry name" value="MgtE_N_sf"/>
</dbReference>
<evidence type="ECO:0000256" key="1">
    <source>
        <dbReference type="ARBA" id="ARBA00004141"/>
    </source>
</evidence>
<keyword evidence="6 9" id="KW-1133">Transmembrane helix</keyword>
<evidence type="ECO:0000256" key="6">
    <source>
        <dbReference type="ARBA" id="ARBA00022989"/>
    </source>
</evidence>
<dbReference type="PANTHER" id="PTHR43773">
    <property type="entry name" value="MAGNESIUM TRANSPORTER MGTE"/>
    <property type="match status" value="1"/>
</dbReference>
<dbReference type="InterPro" id="IPR000644">
    <property type="entry name" value="CBS_dom"/>
</dbReference>
<feature type="transmembrane region" description="Helical" evidence="9">
    <location>
        <begin position="426"/>
        <end position="453"/>
    </location>
</feature>
<dbReference type="InterPro" id="IPR006669">
    <property type="entry name" value="MgtE_transporter"/>
</dbReference>
<dbReference type="EMBL" id="CACSIO010000001">
    <property type="protein sequence ID" value="CAA0081232.1"/>
    <property type="molecule type" value="Genomic_DNA"/>
</dbReference>
<feature type="transmembrane region" description="Helical" evidence="9">
    <location>
        <begin position="365"/>
        <end position="387"/>
    </location>
</feature>
<organism evidence="11 12">
    <name type="scientific">BD1-7 clade bacterium</name>
    <dbReference type="NCBI Taxonomy" id="2029982"/>
    <lineage>
        <taxon>Bacteria</taxon>
        <taxon>Pseudomonadati</taxon>
        <taxon>Pseudomonadota</taxon>
        <taxon>Gammaproteobacteria</taxon>
        <taxon>Cellvibrionales</taxon>
        <taxon>Spongiibacteraceae</taxon>
        <taxon>BD1-7 clade</taxon>
    </lineage>
</organism>
<dbReference type="InterPro" id="IPR046342">
    <property type="entry name" value="CBS_dom_sf"/>
</dbReference>
<feature type="transmembrane region" description="Helical" evidence="9">
    <location>
        <begin position="291"/>
        <end position="311"/>
    </location>
</feature>
<accession>A0A5S9MVD2</accession>
<keyword evidence="3 9" id="KW-0813">Transport</keyword>
<evidence type="ECO:0000256" key="8">
    <source>
        <dbReference type="PROSITE-ProRule" id="PRU00703"/>
    </source>
</evidence>
<evidence type="ECO:0000313" key="12">
    <source>
        <dbReference type="Proteomes" id="UP000441399"/>
    </source>
</evidence>
<dbReference type="SMART" id="SM00116">
    <property type="entry name" value="CBS"/>
    <property type="match status" value="2"/>
</dbReference>
<comment type="subunit">
    <text evidence="9">Homodimer.</text>
</comment>
<dbReference type="PROSITE" id="PS51371">
    <property type="entry name" value="CBS"/>
    <property type="match status" value="1"/>
</dbReference>
<evidence type="ECO:0000256" key="2">
    <source>
        <dbReference type="ARBA" id="ARBA00009749"/>
    </source>
</evidence>
<evidence type="ECO:0000259" key="10">
    <source>
        <dbReference type="PROSITE" id="PS51371"/>
    </source>
</evidence>
<gene>
    <name evidence="11" type="ORF">OPDIPICF_00287</name>
</gene>